<dbReference type="AlphaFoldDB" id="A0A0G4GB79"/>
<dbReference type="GO" id="GO:0009982">
    <property type="term" value="F:pseudouridine synthase activity"/>
    <property type="evidence" value="ECO:0007669"/>
    <property type="project" value="InterPro"/>
</dbReference>
<dbReference type="InterPro" id="IPR001406">
    <property type="entry name" value="PsdUridine_synth_TruA"/>
</dbReference>
<evidence type="ECO:0000313" key="2">
    <source>
        <dbReference type="EMBL" id="CEM26384.1"/>
    </source>
</evidence>
<dbReference type="PANTHER" id="PTHR11142:SF0">
    <property type="entry name" value="TRNA PSEUDOURIDINE SYNTHASE-LIKE 1"/>
    <property type="match status" value="1"/>
</dbReference>
<sequence>MPVWINTGDFNHVQSTAASRCTVKYGTHASVGRGRDLYIPTATDPYLKEVSGKVKRTAHLVDGAERGPVRQIPGPDGVPRDRFGSAKWTLADPPVWAHNSHPHYQNEHQLDTTRFTTRPDNTRIDSLNFGKSSHQATYNASQVERNSALLDRSRQEPQVAYVHGLTFSPAGILPPRQSTLPPLSLRAGATANHTHTYTVSNRRYMPENTYTDLPEVFRDRPPGYTGHVAGGRMTTMSVRLQRAGADKRGKRSALHSISLDGPVEDKNETSSNLLVVFSYDGTAFKGSSGQNKKERTVEQAVRRAVMKIQGDAPSGGGKHQLRFIEKLRKKTANGTFEHSPPPVSATSPLQWDFFEQHADLLLRSASRTDAGVHALGQLHVSRDALRKTYVYAIDARRDSDPLTRQFAWQLFSHENRHSTPAALSKFLDRPLCLSVSDLREAAEAVVSGSYLQCLTSAVRGCERTEKPRRGPSRLSRVELRIRGISLKGGEGGSRRWTAGNRHFFSSVKVCQKGDTIVAAAEEEGESIGGQASASAEEKNWYHEFPPGWADATGVSGVLGGGILSSCSTSLQQGSEAVEKVSDLFGVPVTLPGDLRGRGVPSMIVRVEGHRFGYRMVRHIVGALLQAGLSPGKGAELREAIQKGESKLPASFVPLPAPACGLALMEVLLPPGSHGPWIQ</sequence>
<dbReference type="EMBL" id="CDMZ01001052">
    <property type="protein sequence ID" value="CEM26384.1"/>
    <property type="molecule type" value="Genomic_DNA"/>
</dbReference>
<proteinExistence type="predicted"/>
<keyword evidence="1" id="KW-0413">Isomerase</keyword>
<gene>
    <name evidence="2" type="ORF">Cvel_21109</name>
</gene>
<dbReference type="Gene3D" id="3.30.70.660">
    <property type="entry name" value="Pseudouridine synthase I, catalytic domain, C-terminal subdomain"/>
    <property type="match status" value="1"/>
</dbReference>
<dbReference type="InterPro" id="IPR020094">
    <property type="entry name" value="TruA/RsuA/RluB/E/F_N"/>
</dbReference>
<dbReference type="InterPro" id="IPR020095">
    <property type="entry name" value="PsdUridine_synth_TruA_C"/>
</dbReference>
<dbReference type="GO" id="GO:0031119">
    <property type="term" value="P:tRNA pseudouridine synthesis"/>
    <property type="evidence" value="ECO:0007669"/>
    <property type="project" value="TreeGrafter"/>
</dbReference>
<dbReference type="SUPFAM" id="SSF55120">
    <property type="entry name" value="Pseudouridine synthase"/>
    <property type="match status" value="1"/>
</dbReference>
<dbReference type="PANTHER" id="PTHR11142">
    <property type="entry name" value="PSEUDOURIDYLATE SYNTHASE"/>
    <property type="match status" value="1"/>
</dbReference>
<dbReference type="Gene3D" id="3.30.70.580">
    <property type="entry name" value="Pseudouridine synthase I, catalytic domain, N-terminal subdomain"/>
    <property type="match status" value="1"/>
</dbReference>
<name>A0A0G4GB79_9ALVE</name>
<dbReference type="GO" id="GO:0003723">
    <property type="term" value="F:RNA binding"/>
    <property type="evidence" value="ECO:0007669"/>
    <property type="project" value="InterPro"/>
</dbReference>
<organism evidence="2">
    <name type="scientific">Chromera velia CCMP2878</name>
    <dbReference type="NCBI Taxonomy" id="1169474"/>
    <lineage>
        <taxon>Eukaryota</taxon>
        <taxon>Sar</taxon>
        <taxon>Alveolata</taxon>
        <taxon>Colpodellida</taxon>
        <taxon>Chromeraceae</taxon>
        <taxon>Chromera</taxon>
    </lineage>
</organism>
<dbReference type="VEuPathDB" id="CryptoDB:Cvel_21109"/>
<evidence type="ECO:0000256" key="1">
    <source>
        <dbReference type="ARBA" id="ARBA00023235"/>
    </source>
</evidence>
<protein>
    <submittedName>
        <fullName evidence="2">Uncharacterized protein</fullName>
    </submittedName>
</protein>
<accession>A0A0G4GB79</accession>
<reference evidence="2" key="1">
    <citation type="submission" date="2014-11" db="EMBL/GenBank/DDBJ databases">
        <authorList>
            <person name="Otto D Thomas"/>
            <person name="Naeem Raeece"/>
        </authorList>
    </citation>
    <scope>NUCLEOTIDE SEQUENCE</scope>
</reference>
<dbReference type="InterPro" id="IPR020103">
    <property type="entry name" value="PsdUridine_synth_cat_dom_sf"/>
</dbReference>